<dbReference type="InterPro" id="IPR020103">
    <property type="entry name" value="PsdUridine_synth_cat_dom_sf"/>
</dbReference>
<protein>
    <recommendedName>
        <fullName evidence="1">Pseudouridine synthase RsuA/RluA-like domain-containing protein</fullName>
    </recommendedName>
</protein>
<dbReference type="OrthoDB" id="428658at2759"/>
<accession>A0A058Z2Z1</accession>
<sequence length="235" mass="24278">MDLRGSSCVFKIVSPTGELTNARADARVEPGDRVLVLASLLEDRPAAGGPGTEPAAPAPLSAADREAIRRRVLFCDSGLLAIDKPSGWASHGGSRVHRHIDQLAPALRTARSPDTPRLVHRLDKGTSGILLLGRTRASTARLSAMFRAEGSSSTKRLRAADALAAVADPGVAALSMGARRQAGAASVSGSRPFVEKEYWAIICGRPRMLSGVCVSPTVAAAAAAAAARHAGSHAP</sequence>
<dbReference type="InterPro" id="IPR006145">
    <property type="entry name" value="PsdUridine_synth_RsuA/RluA"/>
</dbReference>
<dbReference type="EMBL" id="KB932212">
    <property type="protein sequence ID" value="KCV67887.1"/>
    <property type="molecule type" value="Genomic_DNA"/>
</dbReference>
<evidence type="ECO:0000313" key="2">
    <source>
        <dbReference type="EMBL" id="KCV67887.1"/>
    </source>
</evidence>
<reference evidence="2" key="1">
    <citation type="submission" date="2013-04" db="EMBL/GenBank/DDBJ databases">
        <title>The Genome Sequence of Fonticula alba ATCC 38817.</title>
        <authorList>
            <consortium name="The Broad Institute Genomics Platform"/>
            <person name="Russ C."/>
            <person name="Cuomo C."/>
            <person name="Burger G."/>
            <person name="Gray M.W."/>
            <person name="Holland P.W.H."/>
            <person name="King N."/>
            <person name="Lang F.B.F."/>
            <person name="Roger A.J."/>
            <person name="Ruiz-Trillo I."/>
            <person name="Brown M."/>
            <person name="Walker B."/>
            <person name="Young S."/>
            <person name="Zeng Q."/>
            <person name="Gargeya S."/>
            <person name="Fitzgerald M."/>
            <person name="Haas B."/>
            <person name="Abouelleil A."/>
            <person name="Allen A.W."/>
            <person name="Alvarado L."/>
            <person name="Arachchi H.M."/>
            <person name="Berlin A.M."/>
            <person name="Chapman S.B."/>
            <person name="Gainer-Dewar J."/>
            <person name="Goldberg J."/>
            <person name="Griggs A."/>
            <person name="Gujja S."/>
            <person name="Hansen M."/>
            <person name="Howarth C."/>
            <person name="Imamovic A."/>
            <person name="Ireland A."/>
            <person name="Larimer J."/>
            <person name="McCowan C."/>
            <person name="Murphy C."/>
            <person name="Pearson M."/>
            <person name="Poon T.W."/>
            <person name="Priest M."/>
            <person name="Roberts A."/>
            <person name="Saif S."/>
            <person name="Shea T."/>
            <person name="Sisk P."/>
            <person name="Sykes S."/>
            <person name="Wortman J."/>
            <person name="Nusbaum C."/>
            <person name="Birren B."/>
        </authorList>
    </citation>
    <scope>NUCLEOTIDE SEQUENCE [LARGE SCALE GENOMIC DNA]</scope>
    <source>
        <strain evidence="2">ATCC 38817</strain>
    </source>
</reference>
<dbReference type="eggNOG" id="KOG1919">
    <property type="taxonomic scope" value="Eukaryota"/>
</dbReference>
<dbReference type="InterPro" id="IPR050188">
    <property type="entry name" value="RluA_PseudoU_synthase"/>
</dbReference>
<dbReference type="Gene3D" id="3.30.2350.10">
    <property type="entry name" value="Pseudouridine synthase"/>
    <property type="match status" value="1"/>
</dbReference>
<dbReference type="AlphaFoldDB" id="A0A058Z2Z1"/>
<dbReference type="GO" id="GO:0009982">
    <property type="term" value="F:pseudouridine synthase activity"/>
    <property type="evidence" value="ECO:0007669"/>
    <property type="project" value="InterPro"/>
</dbReference>
<dbReference type="GO" id="GO:0001522">
    <property type="term" value="P:pseudouridine synthesis"/>
    <property type="evidence" value="ECO:0007669"/>
    <property type="project" value="InterPro"/>
</dbReference>
<keyword evidence="3" id="KW-1185">Reference proteome</keyword>
<gene>
    <name evidence="2" type="ORF">H696_05616</name>
</gene>
<organism evidence="2">
    <name type="scientific">Fonticula alba</name>
    <name type="common">Slime mold</name>
    <dbReference type="NCBI Taxonomy" id="691883"/>
    <lineage>
        <taxon>Eukaryota</taxon>
        <taxon>Rotosphaerida</taxon>
        <taxon>Fonticulaceae</taxon>
        <taxon>Fonticula</taxon>
    </lineage>
</organism>
<dbReference type="InterPro" id="IPR006224">
    <property type="entry name" value="PsdUridine_synth_RluA-like_CS"/>
</dbReference>
<dbReference type="Proteomes" id="UP000030693">
    <property type="component" value="Unassembled WGS sequence"/>
</dbReference>
<dbReference type="PANTHER" id="PTHR21600">
    <property type="entry name" value="MITOCHONDRIAL RNA PSEUDOURIDINE SYNTHASE"/>
    <property type="match status" value="1"/>
</dbReference>
<feature type="domain" description="Pseudouridine synthase RsuA/RluA-like" evidence="1">
    <location>
        <begin position="79"/>
        <end position="150"/>
    </location>
</feature>
<dbReference type="RefSeq" id="XP_009497707.1">
    <property type="nucleotide sequence ID" value="XM_009499432.1"/>
</dbReference>
<dbReference type="STRING" id="691883.A0A058Z2Z1"/>
<dbReference type="GO" id="GO:0003723">
    <property type="term" value="F:RNA binding"/>
    <property type="evidence" value="ECO:0007669"/>
    <property type="project" value="InterPro"/>
</dbReference>
<name>A0A058Z2Z1_FONAL</name>
<evidence type="ECO:0000313" key="3">
    <source>
        <dbReference type="Proteomes" id="UP000030693"/>
    </source>
</evidence>
<dbReference type="SUPFAM" id="SSF55120">
    <property type="entry name" value="Pseudouridine synthase"/>
    <property type="match status" value="1"/>
</dbReference>
<proteinExistence type="predicted"/>
<evidence type="ECO:0000259" key="1">
    <source>
        <dbReference type="Pfam" id="PF00849"/>
    </source>
</evidence>
<dbReference type="PROSITE" id="PS01129">
    <property type="entry name" value="PSI_RLU"/>
    <property type="match status" value="1"/>
</dbReference>
<dbReference type="GeneID" id="20530341"/>
<dbReference type="Pfam" id="PF00849">
    <property type="entry name" value="PseudoU_synth_2"/>
    <property type="match status" value="1"/>
</dbReference>